<sequence length="120" mass="13131">MSNNNNAKSGNAKGGGPQAPRKESILELAKMMDSSVRIKCLGGRELTGILRGYDDLVNLVLDECEEFLRDPEDPQRITDKTRKLGLVVVRGTQVSLVSPQDGVEEIANPFATGEEEDEEE</sequence>
<dbReference type="SUPFAM" id="SSF50182">
    <property type="entry name" value="Sm-like ribonucleoproteins"/>
    <property type="match status" value="1"/>
</dbReference>
<reference evidence="11" key="1">
    <citation type="submission" date="2020-06" db="EMBL/GenBank/DDBJ databases">
        <authorList>
            <consortium name="Plant Systems Biology data submission"/>
        </authorList>
    </citation>
    <scope>NUCLEOTIDE SEQUENCE</scope>
    <source>
        <strain evidence="11">D6</strain>
    </source>
</reference>
<comment type="caution">
    <text evidence="11">The sequence shown here is derived from an EMBL/GenBank/DDBJ whole genome shotgun (WGS) entry which is preliminary data.</text>
</comment>
<accession>A0A9N8HE03</accession>
<dbReference type="GO" id="GO:0005689">
    <property type="term" value="C:U12-type spliceosomal complex"/>
    <property type="evidence" value="ECO:0007669"/>
    <property type="project" value="TreeGrafter"/>
</dbReference>
<name>A0A9N8HE03_9STRA</name>
<evidence type="ECO:0000256" key="9">
    <source>
        <dbReference type="SAM" id="MobiDB-lite"/>
    </source>
</evidence>
<dbReference type="PIRSF" id="PIRSF037188">
    <property type="entry name" value="U6_snRNA_Lsm7"/>
    <property type="match status" value="1"/>
</dbReference>
<proteinExistence type="inferred from homology"/>
<keyword evidence="8" id="KW-0687">Ribonucleoprotein</keyword>
<dbReference type="EMBL" id="CAICTM010000487">
    <property type="protein sequence ID" value="CAB9511508.1"/>
    <property type="molecule type" value="Genomic_DNA"/>
</dbReference>
<dbReference type="Gene3D" id="2.30.30.100">
    <property type="match status" value="1"/>
</dbReference>
<dbReference type="GO" id="GO:0071013">
    <property type="term" value="C:catalytic step 2 spliceosome"/>
    <property type="evidence" value="ECO:0007669"/>
    <property type="project" value="TreeGrafter"/>
</dbReference>
<feature type="region of interest" description="Disordered" evidence="9">
    <location>
        <begin position="100"/>
        <end position="120"/>
    </location>
</feature>
<dbReference type="InterPro" id="IPR044641">
    <property type="entry name" value="Lsm7/SmG-like"/>
</dbReference>
<keyword evidence="4" id="KW-0747">Spliceosome</keyword>
<dbReference type="PANTHER" id="PTHR10553:SF5">
    <property type="entry name" value="U6 SNRNA-ASSOCIATED SM-LIKE PROTEIN LSM7"/>
    <property type="match status" value="1"/>
</dbReference>
<keyword evidence="5" id="KW-0694">RNA-binding</keyword>
<gene>
    <name evidence="11" type="ORF">SEMRO_488_G153070.1</name>
</gene>
<dbReference type="InterPro" id="IPR017132">
    <property type="entry name" value="Lsm7"/>
</dbReference>
<keyword evidence="3" id="KW-0507">mRNA processing</keyword>
<evidence type="ECO:0000256" key="1">
    <source>
        <dbReference type="ARBA" id="ARBA00004123"/>
    </source>
</evidence>
<evidence type="ECO:0000259" key="10">
    <source>
        <dbReference type="PROSITE" id="PS52002"/>
    </source>
</evidence>
<dbReference type="InterPro" id="IPR010920">
    <property type="entry name" value="LSM_dom_sf"/>
</dbReference>
<evidence type="ECO:0000256" key="4">
    <source>
        <dbReference type="ARBA" id="ARBA00022728"/>
    </source>
</evidence>
<dbReference type="SMART" id="SM00651">
    <property type="entry name" value="Sm"/>
    <property type="match status" value="1"/>
</dbReference>
<dbReference type="GO" id="GO:0097526">
    <property type="term" value="C:spliceosomal tri-snRNP complex"/>
    <property type="evidence" value="ECO:0007669"/>
    <property type="project" value="TreeGrafter"/>
</dbReference>
<dbReference type="CDD" id="cd01729">
    <property type="entry name" value="LSm7"/>
    <property type="match status" value="1"/>
</dbReference>
<organism evidence="11 12">
    <name type="scientific">Seminavis robusta</name>
    <dbReference type="NCBI Taxonomy" id="568900"/>
    <lineage>
        <taxon>Eukaryota</taxon>
        <taxon>Sar</taxon>
        <taxon>Stramenopiles</taxon>
        <taxon>Ochrophyta</taxon>
        <taxon>Bacillariophyta</taxon>
        <taxon>Bacillariophyceae</taxon>
        <taxon>Bacillariophycidae</taxon>
        <taxon>Naviculales</taxon>
        <taxon>Naviculaceae</taxon>
        <taxon>Seminavis</taxon>
    </lineage>
</organism>
<evidence type="ECO:0000313" key="12">
    <source>
        <dbReference type="Proteomes" id="UP001153069"/>
    </source>
</evidence>
<feature type="compositionally biased region" description="Low complexity" evidence="9">
    <location>
        <begin position="1"/>
        <end position="11"/>
    </location>
</feature>
<evidence type="ECO:0000313" key="11">
    <source>
        <dbReference type="EMBL" id="CAB9511508.1"/>
    </source>
</evidence>
<evidence type="ECO:0000256" key="3">
    <source>
        <dbReference type="ARBA" id="ARBA00022664"/>
    </source>
</evidence>
<dbReference type="PANTHER" id="PTHR10553">
    <property type="entry name" value="SMALL NUCLEAR RIBONUCLEOPROTEIN"/>
    <property type="match status" value="1"/>
</dbReference>
<dbReference type="GO" id="GO:0000398">
    <property type="term" value="P:mRNA splicing, via spliceosome"/>
    <property type="evidence" value="ECO:0007669"/>
    <property type="project" value="InterPro"/>
</dbReference>
<dbReference type="InterPro" id="IPR047575">
    <property type="entry name" value="Sm"/>
</dbReference>
<feature type="region of interest" description="Disordered" evidence="9">
    <location>
        <begin position="1"/>
        <end position="24"/>
    </location>
</feature>
<keyword evidence="12" id="KW-1185">Reference proteome</keyword>
<dbReference type="GO" id="GO:0000956">
    <property type="term" value="P:nuclear-transcribed mRNA catabolic process"/>
    <property type="evidence" value="ECO:0007669"/>
    <property type="project" value="InterPro"/>
</dbReference>
<protein>
    <submittedName>
        <fullName evidence="11">Sm-like protein LSM7</fullName>
    </submittedName>
</protein>
<feature type="domain" description="Sm" evidence="10">
    <location>
        <begin position="23"/>
        <end position="103"/>
    </location>
</feature>
<dbReference type="GO" id="GO:1990726">
    <property type="term" value="C:Lsm1-7-Pat1 complex"/>
    <property type="evidence" value="ECO:0007669"/>
    <property type="project" value="TreeGrafter"/>
</dbReference>
<evidence type="ECO:0000256" key="8">
    <source>
        <dbReference type="ARBA" id="ARBA00023274"/>
    </source>
</evidence>
<evidence type="ECO:0000256" key="6">
    <source>
        <dbReference type="ARBA" id="ARBA00023187"/>
    </source>
</evidence>
<dbReference type="InterPro" id="IPR001163">
    <property type="entry name" value="Sm_dom_euk/arc"/>
</dbReference>
<comment type="subcellular location">
    <subcellularLocation>
        <location evidence="1">Nucleus</location>
    </subcellularLocation>
</comment>
<dbReference type="GO" id="GO:0003723">
    <property type="term" value="F:RNA binding"/>
    <property type="evidence" value="ECO:0007669"/>
    <property type="project" value="UniProtKB-KW"/>
</dbReference>
<dbReference type="GO" id="GO:0005688">
    <property type="term" value="C:U6 snRNP"/>
    <property type="evidence" value="ECO:0007669"/>
    <property type="project" value="TreeGrafter"/>
</dbReference>
<keyword evidence="6" id="KW-0508">mRNA splicing</keyword>
<evidence type="ECO:0000256" key="7">
    <source>
        <dbReference type="ARBA" id="ARBA00023242"/>
    </source>
</evidence>
<evidence type="ECO:0000256" key="5">
    <source>
        <dbReference type="ARBA" id="ARBA00022884"/>
    </source>
</evidence>
<evidence type="ECO:0000256" key="2">
    <source>
        <dbReference type="ARBA" id="ARBA00006850"/>
    </source>
</evidence>
<keyword evidence="7" id="KW-0539">Nucleus</keyword>
<dbReference type="PROSITE" id="PS52002">
    <property type="entry name" value="SM"/>
    <property type="match status" value="1"/>
</dbReference>
<dbReference type="GO" id="GO:0071004">
    <property type="term" value="C:U2-type prespliceosome"/>
    <property type="evidence" value="ECO:0007669"/>
    <property type="project" value="TreeGrafter"/>
</dbReference>
<dbReference type="Pfam" id="PF01423">
    <property type="entry name" value="LSM"/>
    <property type="match status" value="1"/>
</dbReference>
<dbReference type="OrthoDB" id="2146at2759"/>
<comment type="similarity">
    <text evidence="2">Belongs to the snRNP Sm proteins family.</text>
</comment>
<dbReference type="Proteomes" id="UP001153069">
    <property type="component" value="Unassembled WGS sequence"/>
</dbReference>
<dbReference type="AlphaFoldDB" id="A0A9N8HE03"/>